<dbReference type="AlphaFoldDB" id="A0A4Y2B4W1"/>
<keyword evidence="2" id="KW-1185">Reference proteome</keyword>
<sequence length="86" mass="9639">MTIPIQLVESRIAVKIQEGSLEPPPYSPDLTPNLGSKYLSGTRLSSNSDVKTAAENCGRDFYQVGLSKLVLRPDKYLNRFCDYDEK</sequence>
<dbReference type="EMBL" id="BGPR01000050">
    <property type="protein sequence ID" value="GBL86847.1"/>
    <property type="molecule type" value="Genomic_DNA"/>
</dbReference>
<gene>
    <name evidence="1" type="ORF">AVEN_96072_1</name>
</gene>
<name>A0A4Y2B4W1_ARAVE</name>
<proteinExistence type="predicted"/>
<accession>A0A4Y2B4W1</accession>
<dbReference type="OrthoDB" id="6431520at2759"/>
<organism evidence="1 2">
    <name type="scientific">Araneus ventricosus</name>
    <name type="common">Orbweaver spider</name>
    <name type="synonym">Epeira ventricosa</name>
    <dbReference type="NCBI Taxonomy" id="182803"/>
    <lineage>
        <taxon>Eukaryota</taxon>
        <taxon>Metazoa</taxon>
        <taxon>Ecdysozoa</taxon>
        <taxon>Arthropoda</taxon>
        <taxon>Chelicerata</taxon>
        <taxon>Arachnida</taxon>
        <taxon>Araneae</taxon>
        <taxon>Araneomorphae</taxon>
        <taxon>Entelegynae</taxon>
        <taxon>Araneoidea</taxon>
        <taxon>Araneidae</taxon>
        <taxon>Araneus</taxon>
    </lineage>
</organism>
<protein>
    <recommendedName>
        <fullName evidence="3">Tc1-like transposase DDE domain-containing protein</fullName>
    </recommendedName>
</protein>
<comment type="caution">
    <text evidence="1">The sequence shown here is derived from an EMBL/GenBank/DDBJ whole genome shotgun (WGS) entry which is preliminary data.</text>
</comment>
<evidence type="ECO:0000313" key="1">
    <source>
        <dbReference type="EMBL" id="GBL86847.1"/>
    </source>
</evidence>
<dbReference type="Proteomes" id="UP000499080">
    <property type="component" value="Unassembled WGS sequence"/>
</dbReference>
<evidence type="ECO:0000313" key="2">
    <source>
        <dbReference type="Proteomes" id="UP000499080"/>
    </source>
</evidence>
<reference evidence="1 2" key="1">
    <citation type="journal article" date="2019" name="Sci. Rep.">
        <title>Orb-weaving spider Araneus ventricosus genome elucidates the spidroin gene catalogue.</title>
        <authorList>
            <person name="Kono N."/>
            <person name="Nakamura H."/>
            <person name="Ohtoshi R."/>
            <person name="Moran D.A.P."/>
            <person name="Shinohara A."/>
            <person name="Yoshida Y."/>
            <person name="Fujiwara M."/>
            <person name="Mori M."/>
            <person name="Tomita M."/>
            <person name="Arakawa K."/>
        </authorList>
    </citation>
    <scope>NUCLEOTIDE SEQUENCE [LARGE SCALE GENOMIC DNA]</scope>
</reference>
<evidence type="ECO:0008006" key="3">
    <source>
        <dbReference type="Google" id="ProtNLM"/>
    </source>
</evidence>